<dbReference type="RefSeq" id="WP_046824378.1">
    <property type="nucleotide sequence ID" value="NZ_LBBT01000360.1"/>
</dbReference>
<evidence type="ECO:0008006" key="3">
    <source>
        <dbReference type="Google" id="ProtNLM"/>
    </source>
</evidence>
<dbReference type="PATRIC" id="fig|1629550.3.peg.3006"/>
<dbReference type="EMBL" id="LBBT01000360">
    <property type="protein sequence ID" value="KKX99845.1"/>
    <property type="molecule type" value="Genomic_DNA"/>
</dbReference>
<dbReference type="InterPro" id="IPR010064">
    <property type="entry name" value="HK97-gp10_tail"/>
</dbReference>
<dbReference type="OrthoDB" id="4457835at2"/>
<dbReference type="AlphaFoldDB" id="A0A0M3DCJ1"/>
<protein>
    <recommendedName>
        <fullName evidence="3">HK97 gp10 family phage protein</fullName>
    </recommendedName>
</protein>
<organism evidence="1 2">
    <name type="scientific">Paraclostridium benzoelyticum</name>
    <dbReference type="NCBI Taxonomy" id="1629550"/>
    <lineage>
        <taxon>Bacteria</taxon>
        <taxon>Bacillati</taxon>
        <taxon>Bacillota</taxon>
        <taxon>Clostridia</taxon>
        <taxon>Peptostreptococcales</taxon>
        <taxon>Peptostreptococcaceae</taxon>
        <taxon>Paraclostridium</taxon>
    </lineage>
</organism>
<evidence type="ECO:0000313" key="2">
    <source>
        <dbReference type="Proteomes" id="UP000034407"/>
    </source>
</evidence>
<proteinExistence type="predicted"/>
<evidence type="ECO:0000313" key="1">
    <source>
        <dbReference type="EMBL" id="KKX99845.1"/>
    </source>
</evidence>
<gene>
    <name evidence="1" type="ORF">VN21_17375</name>
</gene>
<sequence>MIIDNTDQVINKIREAIKKSLKEMGIVGVAEVKANCPVDTGKLRGSYTYITDNFSVTIGTTLDYAIHLEFKPTNRGGRPHFRRSMESQIGEFKAILERNLGGV</sequence>
<keyword evidence="2" id="KW-1185">Reference proteome</keyword>
<dbReference type="Pfam" id="PF04883">
    <property type="entry name" value="HK97-gp10_like"/>
    <property type="match status" value="1"/>
</dbReference>
<reference evidence="1 2" key="1">
    <citation type="submission" date="2015-04" db="EMBL/GenBank/DDBJ databases">
        <title>Microcin producing Clostridium sp. JC272T.</title>
        <authorList>
            <person name="Jyothsna T."/>
            <person name="Sasikala C."/>
            <person name="Ramana C."/>
        </authorList>
    </citation>
    <scope>NUCLEOTIDE SEQUENCE [LARGE SCALE GENOMIC DNA]</scope>
    <source>
        <strain evidence="1 2">JC272</strain>
    </source>
</reference>
<accession>A0A0M3DCJ1</accession>
<name>A0A0M3DCJ1_9FIRM</name>
<dbReference type="Proteomes" id="UP000034407">
    <property type="component" value="Unassembled WGS sequence"/>
</dbReference>
<comment type="caution">
    <text evidence="1">The sequence shown here is derived from an EMBL/GenBank/DDBJ whole genome shotgun (WGS) entry which is preliminary data.</text>
</comment>